<dbReference type="InterPro" id="IPR013655">
    <property type="entry name" value="PAS_fold_3"/>
</dbReference>
<dbReference type="SMART" id="SM00091">
    <property type="entry name" value="PAS"/>
    <property type="match status" value="3"/>
</dbReference>
<dbReference type="Pfam" id="PF08447">
    <property type="entry name" value="PAS_3"/>
    <property type="match status" value="1"/>
</dbReference>
<dbReference type="GO" id="GO:0000160">
    <property type="term" value="P:phosphorelay signal transduction system"/>
    <property type="evidence" value="ECO:0007669"/>
    <property type="project" value="UniProtKB-KW"/>
</dbReference>
<reference evidence="10" key="1">
    <citation type="submission" date="2021-01" db="EMBL/GenBank/DDBJ databases">
        <title>Whole genome shotgun sequence of Planosporangium flavigriseum NBRC 105377.</title>
        <authorList>
            <person name="Komaki H."/>
            <person name="Tamura T."/>
        </authorList>
    </citation>
    <scope>NUCLEOTIDE SEQUENCE</scope>
    <source>
        <strain evidence="10">NBRC 105377</strain>
    </source>
</reference>
<feature type="domain" description="PAS" evidence="8">
    <location>
        <begin position="254"/>
        <end position="307"/>
    </location>
</feature>
<evidence type="ECO:0000256" key="6">
    <source>
        <dbReference type="ARBA" id="ARBA00023012"/>
    </source>
</evidence>
<evidence type="ECO:0000256" key="1">
    <source>
        <dbReference type="ARBA" id="ARBA00000085"/>
    </source>
</evidence>
<organism evidence="10 11">
    <name type="scientific">Planosporangium flavigriseum</name>
    <dbReference type="NCBI Taxonomy" id="373681"/>
    <lineage>
        <taxon>Bacteria</taxon>
        <taxon>Bacillati</taxon>
        <taxon>Actinomycetota</taxon>
        <taxon>Actinomycetes</taxon>
        <taxon>Micromonosporales</taxon>
        <taxon>Micromonosporaceae</taxon>
        <taxon>Planosporangium</taxon>
    </lineage>
</organism>
<dbReference type="PANTHER" id="PTHR43304">
    <property type="entry name" value="PHYTOCHROME-LIKE PROTEIN CPH1"/>
    <property type="match status" value="1"/>
</dbReference>
<dbReference type="PROSITE" id="PS50109">
    <property type="entry name" value="HIS_KIN"/>
    <property type="match status" value="1"/>
</dbReference>
<evidence type="ECO:0000256" key="2">
    <source>
        <dbReference type="ARBA" id="ARBA00012438"/>
    </source>
</evidence>
<evidence type="ECO:0000313" key="11">
    <source>
        <dbReference type="Proteomes" id="UP000653674"/>
    </source>
</evidence>
<evidence type="ECO:0000313" key="10">
    <source>
        <dbReference type="EMBL" id="GIG76704.1"/>
    </source>
</evidence>
<evidence type="ECO:0000256" key="5">
    <source>
        <dbReference type="ARBA" id="ARBA00022777"/>
    </source>
</evidence>
<protein>
    <recommendedName>
        <fullName evidence="2">histidine kinase</fullName>
        <ecNumber evidence="2">2.7.13.3</ecNumber>
    </recommendedName>
</protein>
<dbReference type="InterPro" id="IPR005467">
    <property type="entry name" value="His_kinase_dom"/>
</dbReference>
<name>A0A8J3LZP3_9ACTN</name>
<keyword evidence="11" id="KW-1185">Reference proteome</keyword>
<sequence>MTSGGLRLLADMIPHLVWTAAPEGSTRYVNRQAVAYTGLPVEANFNGQWVTLVHPDDADRAQAAWAEAIRTGNPFELEYRLRRADGEFRWHDFRSLPVRGTDGRIVKWIGTATDIQQQKELEESLRRAEQQTAETLTLLESIQSAAPVGFGFIDREYRVIRANDALAETVDLPVTELIGRRMDEVVPVIWPRLETIYRRVLDTGESVLNTEKTGPTAAGPERVRSWLASYFPVRAGDEIIGVGVVAVDITERKDAEAFRSVVMANMAEGLYTVDGQGLVTSVNRATERMLGWSEEELLGRPMHEIAHLQGTDTGRPAPASGCPLMRAENDGQPVHGDDQVFTRKDGLVFPISYSSAPLYMGSKVGGRVIVFRDITEMRERQRREIEARHDQKLESLGRLSAGIAHEINTPIQFVGDNTRFLAEAYQQMLNLLLVYRNCVHLPNGDMAWEERVERATEAEHEADIDYLTEEVPVAFTQSLEGIERVASLVRAMKSFSYKDSKDRSYADLNEALTTTLTVARNELKYVADVVLELGELPQVLCHGGDLNQVFLNLFVNAADAMEGKEERGEIRISTRVEGPMAVISIADNGSGIPEHLQQTIFEPFFTTKDVGKGTGQGLALARTVVDKHGGTIEVHSAPGEGTEFVLRLPIDGKRPSPA</sequence>
<dbReference type="SMART" id="SM00086">
    <property type="entry name" value="PAC"/>
    <property type="match status" value="2"/>
</dbReference>
<dbReference type="Gene3D" id="3.30.565.10">
    <property type="entry name" value="Histidine kinase-like ATPase, C-terminal domain"/>
    <property type="match status" value="1"/>
</dbReference>
<dbReference type="InterPro" id="IPR003594">
    <property type="entry name" value="HATPase_dom"/>
</dbReference>
<evidence type="ECO:0000256" key="4">
    <source>
        <dbReference type="ARBA" id="ARBA00022679"/>
    </source>
</evidence>
<dbReference type="EMBL" id="BONU01000072">
    <property type="protein sequence ID" value="GIG76704.1"/>
    <property type="molecule type" value="Genomic_DNA"/>
</dbReference>
<gene>
    <name evidence="10" type="ORF">Pfl04_51080</name>
</gene>
<dbReference type="EC" id="2.7.13.3" evidence="2"/>
<evidence type="ECO:0000259" key="8">
    <source>
        <dbReference type="PROSITE" id="PS50112"/>
    </source>
</evidence>
<dbReference type="SMART" id="SM00387">
    <property type="entry name" value="HATPase_c"/>
    <property type="match status" value="1"/>
</dbReference>
<dbReference type="InterPro" id="IPR000014">
    <property type="entry name" value="PAS"/>
</dbReference>
<dbReference type="NCBIfam" id="TIGR00229">
    <property type="entry name" value="sensory_box"/>
    <property type="match status" value="3"/>
</dbReference>
<accession>A0A8J3LZP3</accession>
<dbReference type="Pfam" id="PF02518">
    <property type="entry name" value="HATPase_c"/>
    <property type="match status" value="1"/>
</dbReference>
<keyword evidence="6" id="KW-0902">Two-component regulatory system</keyword>
<dbReference type="GO" id="GO:0004673">
    <property type="term" value="F:protein histidine kinase activity"/>
    <property type="evidence" value="ECO:0007669"/>
    <property type="project" value="UniProtKB-EC"/>
</dbReference>
<dbReference type="InterPro" id="IPR035965">
    <property type="entry name" value="PAS-like_dom_sf"/>
</dbReference>
<dbReference type="PROSITE" id="PS50113">
    <property type="entry name" value="PAC"/>
    <property type="match status" value="1"/>
</dbReference>
<dbReference type="InterPro" id="IPR052162">
    <property type="entry name" value="Sensor_kinase/Photoreceptor"/>
</dbReference>
<comment type="caution">
    <text evidence="10">The sequence shown here is derived from an EMBL/GenBank/DDBJ whole genome shotgun (WGS) entry which is preliminary data.</text>
</comment>
<dbReference type="Gene3D" id="1.10.287.130">
    <property type="match status" value="1"/>
</dbReference>
<dbReference type="InterPro" id="IPR036890">
    <property type="entry name" value="HATPase_C_sf"/>
</dbReference>
<proteinExistence type="predicted"/>
<feature type="domain" description="Histidine kinase" evidence="7">
    <location>
        <begin position="402"/>
        <end position="652"/>
    </location>
</feature>
<dbReference type="InterPro" id="IPR004358">
    <property type="entry name" value="Sig_transdc_His_kin-like_C"/>
</dbReference>
<dbReference type="InterPro" id="IPR001610">
    <property type="entry name" value="PAC"/>
</dbReference>
<keyword evidence="4" id="KW-0808">Transferase</keyword>
<dbReference type="PRINTS" id="PR00344">
    <property type="entry name" value="BCTRLSENSOR"/>
</dbReference>
<dbReference type="FunFam" id="3.30.450.20:FF:000099">
    <property type="entry name" value="Sensory box sensor histidine kinase"/>
    <property type="match status" value="1"/>
</dbReference>
<dbReference type="CDD" id="cd00130">
    <property type="entry name" value="PAS"/>
    <property type="match status" value="3"/>
</dbReference>
<keyword evidence="5" id="KW-0418">Kinase</keyword>
<keyword evidence="3" id="KW-0597">Phosphoprotein</keyword>
<feature type="domain" description="PAC" evidence="9">
    <location>
        <begin position="75"/>
        <end position="127"/>
    </location>
</feature>
<dbReference type="Proteomes" id="UP000653674">
    <property type="component" value="Unassembled WGS sequence"/>
</dbReference>
<dbReference type="Gene3D" id="3.30.450.20">
    <property type="entry name" value="PAS domain"/>
    <property type="match status" value="3"/>
</dbReference>
<comment type="catalytic activity">
    <reaction evidence="1">
        <text>ATP + protein L-histidine = ADP + protein N-phospho-L-histidine.</text>
        <dbReference type="EC" id="2.7.13.3"/>
    </reaction>
</comment>
<evidence type="ECO:0000259" key="7">
    <source>
        <dbReference type="PROSITE" id="PS50109"/>
    </source>
</evidence>
<dbReference type="PANTHER" id="PTHR43304:SF1">
    <property type="entry name" value="PAC DOMAIN-CONTAINING PROTEIN"/>
    <property type="match status" value="1"/>
</dbReference>
<dbReference type="SUPFAM" id="SSF55874">
    <property type="entry name" value="ATPase domain of HSP90 chaperone/DNA topoisomerase II/histidine kinase"/>
    <property type="match status" value="1"/>
</dbReference>
<dbReference type="SUPFAM" id="SSF55785">
    <property type="entry name" value="PYP-like sensor domain (PAS domain)"/>
    <property type="match status" value="3"/>
</dbReference>
<dbReference type="Pfam" id="PF08448">
    <property type="entry name" value="PAS_4"/>
    <property type="match status" value="1"/>
</dbReference>
<dbReference type="InterPro" id="IPR000700">
    <property type="entry name" value="PAS-assoc_C"/>
</dbReference>
<dbReference type="Pfam" id="PF13426">
    <property type="entry name" value="PAS_9"/>
    <property type="match status" value="1"/>
</dbReference>
<dbReference type="AlphaFoldDB" id="A0A8J3LZP3"/>
<evidence type="ECO:0000259" key="9">
    <source>
        <dbReference type="PROSITE" id="PS50113"/>
    </source>
</evidence>
<dbReference type="InterPro" id="IPR013656">
    <property type="entry name" value="PAS_4"/>
</dbReference>
<dbReference type="PROSITE" id="PS50112">
    <property type="entry name" value="PAS"/>
    <property type="match status" value="1"/>
</dbReference>
<evidence type="ECO:0000256" key="3">
    <source>
        <dbReference type="ARBA" id="ARBA00022553"/>
    </source>
</evidence>